<proteinExistence type="predicted"/>
<sequence length="281" mass="30664">MSRSYLVTRALVVVATQKSAIKMLQHCFSLQGRLDSSDYSIQLGRNQFRGLVCRGSIEAKGGACFVVLVWLLLCWCALVVCWSASLLLEGELCCLNGNSAGLDFHEYHIWPGLKATKMTDGLQCGSWDLCSFKAILVVIYWEAAGCFASVALLIFWRIMGPFTVENPNHGSFKFQNSTAYATYRGVEAASAPIEADTIPARANHDISTTVLVVADKLVSNPDFGADLASGCINFTTSVTLHGKVTALKFLKTKATVYGSCDVSLYYLAENLTSVCWSSIKY</sequence>
<dbReference type="Pfam" id="PF03168">
    <property type="entry name" value="LEA_2"/>
    <property type="match status" value="1"/>
</dbReference>
<feature type="transmembrane region" description="Helical" evidence="1">
    <location>
        <begin position="135"/>
        <end position="156"/>
    </location>
</feature>
<protein>
    <recommendedName>
        <fullName evidence="2">Late embryogenesis abundant protein LEA-2 subgroup domain-containing protein</fullName>
    </recommendedName>
</protein>
<organism evidence="3 4">
    <name type="scientific">Camellia sinensis var. sinensis</name>
    <name type="common">China tea</name>
    <dbReference type="NCBI Taxonomy" id="542762"/>
    <lineage>
        <taxon>Eukaryota</taxon>
        <taxon>Viridiplantae</taxon>
        <taxon>Streptophyta</taxon>
        <taxon>Embryophyta</taxon>
        <taxon>Tracheophyta</taxon>
        <taxon>Spermatophyta</taxon>
        <taxon>Magnoliopsida</taxon>
        <taxon>eudicotyledons</taxon>
        <taxon>Gunneridae</taxon>
        <taxon>Pentapetalae</taxon>
        <taxon>asterids</taxon>
        <taxon>Ericales</taxon>
        <taxon>Theaceae</taxon>
        <taxon>Camellia</taxon>
    </lineage>
</organism>
<evidence type="ECO:0000259" key="2">
    <source>
        <dbReference type="Pfam" id="PF03168"/>
    </source>
</evidence>
<evidence type="ECO:0000313" key="4">
    <source>
        <dbReference type="Proteomes" id="UP000306102"/>
    </source>
</evidence>
<reference evidence="3 4" key="1">
    <citation type="journal article" date="2018" name="Proc. Natl. Acad. Sci. U.S.A.">
        <title>Draft genome sequence of Camellia sinensis var. sinensis provides insights into the evolution of the tea genome and tea quality.</title>
        <authorList>
            <person name="Wei C."/>
            <person name="Yang H."/>
            <person name="Wang S."/>
            <person name="Zhao J."/>
            <person name="Liu C."/>
            <person name="Gao L."/>
            <person name="Xia E."/>
            <person name="Lu Y."/>
            <person name="Tai Y."/>
            <person name="She G."/>
            <person name="Sun J."/>
            <person name="Cao H."/>
            <person name="Tong W."/>
            <person name="Gao Q."/>
            <person name="Li Y."/>
            <person name="Deng W."/>
            <person name="Jiang X."/>
            <person name="Wang W."/>
            <person name="Chen Q."/>
            <person name="Zhang S."/>
            <person name="Li H."/>
            <person name="Wu J."/>
            <person name="Wang P."/>
            <person name="Li P."/>
            <person name="Shi C."/>
            <person name="Zheng F."/>
            <person name="Jian J."/>
            <person name="Huang B."/>
            <person name="Shan D."/>
            <person name="Shi M."/>
            <person name="Fang C."/>
            <person name="Yue Y."/>
            <person name="Li F."/>
            <person name="Li D."/>
            <person name="Wei S."/>
            <person name="Han B."/>
            <person name="Jiang C."/>
            <person name="Yin Y."/>
            <person name="Xia T."/>
            <person name="Zhang Z."/>
            <person name="Bennetzen J.L."/>
            <person name="Zhao S."/>
            <person name="Wan X."/>
        </authorList>
    </citation>
    <scope>NUCLEOTIDE SEQUENCE [LARGE SCALE GENOMIC DNA]</scope>
    <source>
        <strain evidence="4">cv. Shuchazao</strain>
        <tissue evidence="3">Leaf</tissue>
    </source>
</reference>
<keyword evidence="1" id="KW-0472">Membrane</keyword>
<dbReference type="AlphaFoldDB" id="A0A4S4EYQ5"/>
<comment type="caution">
    <text evidence="3">The sequence shown here is derived from an EMBL/GenBank/DDBJ whole genome shotgun (WGS) entry which is preliminary data.</text>
</comment>
<evidence type="ECO:0000256" key="1">
    <source>
        <dbReference type="SAM" id="Phobius"/>
    </source>
</evidence>
<keyword evidence="1" id="KW-1133">Transmembrane helix</keyword>
<keyword evidence="1" id="KW-0812">Transmembrane</keyword>
<feature type="transmembrane region" description="Helical" evidence="1">
    <location>
        <begin position="64"/>
        <end position="88"/>
    </location>
</feature>
<gene>
    <name evidence="3" type="ORF">TEA_005536</name>
</gene>
<feature type="domain" description="Late embryogenesis abundant protein LEA-2 subgroup" evidence="2">
    <location>
        <begin position="163"/>
        <end position="254"/>
    </location>
</feature>
<dbReference type="EMBL" id="SDRB02000941">
    <property type="protein sequence ID" value="THG22199.1"/>
    <property type="molecule type" value="Genomic_DNA"/>
</dbReference>
<accession>A0A4S4EYQ5</accession>
<dbReference type="Proteomes" id="UP000306102">
    <property type="component" value="Unassembled WGS sequence"/>
</dbReference>
<name>A0A4S4EYQ5_CAMSN</name>
<dbReference type="InterPro" id="IPR004864">
    <property type="entry name" value="LEA_2"/>
</dbReference>
<evidence type="ECO:0000313" key="3">
    <source>
        <dbReference type="EMBL" id="THG22199.1"/>
    </source>
</evidence>
<keyword evidence="4" id="KW-1185">Reference proteome</keyword>